<evidence type="ECO:0000313" key="9">
    <source>
        <dbReference type="Proteomes" id="UP000045842"/>
    </source>
</evidence>
<dbReference type="Proteomes" id="UP000046947">
    <property type="component" value="Unassembled WGS sequence"/>
</dbReference>
<dbReference type="Proteomes" id="UP000039217">
    <property type="component" value="Unassembled WGS sequence"/>
</dbReference>
<dbReference type="EMBL" id="CGCX01000080">
    <property type="protein sequence ID" value="CFR66659.1"/>
    <property type="molecule type" value="Genomic_DNA"/>
</dbReference>
<proteinExistence type="predicted"/>
<evidence type="ECO:0000313" key="2">
    <source>
        <dbReference type="EMBL" id="CFR66659.1"/>
    </source>
</evidence>
<evidence type="ECO:0000313" key="10">
    <source>
        <dbReference type="Proteomes" id="UP000046680"/>
    </source>
</evidence>
<evidence type="ECO:0000313" key="5">
    <source>
        <dbReference type="EMBL" id="COV67015.1"/>
    </source>
</evidence>
<dbReference type="Proteomes" id="UP000046680">
    <property type="component" value="Unassembled WGS sequence"/>
</dbReference>
<dbReference type="EMBL" id="CSAD01000296">
    <property type="protein sequence ID" value="COV67015.1"/>
    <property type="molecule type" value="Genomic_DNA"/>
</dbReference>
<name>A0A655A4E2_MYCTX</name>
<evidence type="ECO:0000313" key="1">
    <source>
        <dbReference type="EMBL" id="CFE61858.1"/>
    </source>
</evidence>
<organism evidence="3 12">
    <name type="scientific">Mycobacterium tuberculosis</name>
    <dbReference type="NCBI Taxonomy" id="1773"/>
    <lineage>
        <taxon>Bacteria</taxon>
        <taxon>Bacillati</taxon>
        <taxon>Actinomycetota</taxon>
        <taxon>Actinomycetes</taxon>
        <taxon>Mycobacteriales</taxon>
        <taxon>Mycobacteriaceae</taxon>
        <taxon>Mycobacterium</taxon>
        <taxon>Mycobacterium tuberculosis complex</taxon>
    </lineage>
</organism>
<dbReference type="Proteomes" id="UP000045842">
    <property type="component" value="Unassembled WGS sequence"/>
</dbReference>
<evidence type="ECO:0000313" key="11">
    <source>
        <dbReference type="Proteomes" id="UP000046947"/>
    </source>
</evidence>
<evidence type="ECO:0000313" key="3">
    <source>
        <dbReference type="EMBL" id="CKR83077.1"/>
    </source>
</evidence>
<gene>
    <name evidence="2" type="ORF">ERS007657_00387</name>
    <name evidence="4" type="ORF">ERS007661_03397</name>
    <name evidence="5" type="ORF">ERS007679_02252</name>
    <name evidence="1" type="ORF">ERS007688_02995</name>
    <name evidence="6" type="ORF">ERS007720_04864</name>
    <name evidence="3" type="ORF">ERS027659_02258</name>
</gene>
<dbReference type="EMBL" id="CFOH01000582">
    <property type="protein sequence ID" value="CFE61858.1"/>
    <property type="molecule type" value="Genomic_DNA"/>
</dbReference>
<reference evidence="7 8" key="1">
    <citation type="submission" date="2015-03" db="EMBL/GenBank/DDBJ databases">
        <authorList>
            <consortium name="Pathogen Informatics"/>
        </authorList>
    </citation>
    <scope>NUCLEOTIDE SEQUENCE [LARGE SCALE GENOMIC DNA]</scope>
    <source>
        <strain evidence="3 12">Bir 185</strain>
        <strain evidence="2 10">C09601061</strain>
        <strain evidence="4 7">D00501624</strain>
        <strain evidence="5 9">G09801536</strain>
        <strain evidence="1 11">H09601792</strain>
        <strain evidence="6 8">M09401471</strain>
    </source>
</reference>
<dbReference type="EMBL" id="CNFT01000514">
    <property type="protein sequence ID" value="CKR83077.1"/>
    <property type="molecule type" value="Genomic_DNA"/>
</dbReference>
<evidence type="ECO:0000313" key="7">
    <source>
        <dbReference type="Proteomes" id="UP000039217"/>
    </source>
</evidence>
<accession>A0A655A4E2</accession>
<sequence length="79" mass="8779">MGGIGDKTVQLVAPEGLHERTKPQHPALIEPVVPFPALFAGGNQSRFGEHAEVLRYRRTGDRELRRKLGNGAFTRCQEL</sequence>
<dbReference type="Proteomes" id="UP000044938">
    <property type="component" value="Unassembled WGS sequence"/>
</dbReference>
<evidence type="ECO:0000313" key="4">
    <source>
        <dbReference type="EMBL" id="CNV99708.1"/>
    </source>
</evidence>
<protein>
    <submittedName>
        <fullName evidence="3">Uncharacterized protein</fullName>
    </submittedName>
</protein>
<dbReference type="EMBL" id="CSAJ01001222">
    <property type="protein sequence ID" value="COX75743.1"/>
    <property type="molecule type" value="Genomic_DNA"/>
</dbReference>
<dbReference type="Proteomes" id="UP000050164">
    <property type="component" value="Unassembled WGS sequence"/>
</dbReference>
<evidence type="ECO:0000313" key="8">
    <source>
        <dbReference type="Proteomes" id="UP000044938"/>
    </source>
</evidence>
<dbReference type="AlphaFoldDB" id="A0A655A4E2"/>
<evidence type="ECO:0000313" key="12">
    <source>
        <dbReference type="Proteomes" id="UP000050164"/>
    </source>
</evidence>
<dbReference type="EMBL" id="CQQC01001493">
    <property type="protein sequence ID" value="CNV99708.1"/>
    <property type="molecule type" value="Genomic_DNA"/>
</dbReference>
<evidence type="ECO:0000313" key="6">
    <source>
        <dbReference type="EMBL" id="COX75743.1"/>
    </source>
</evidence>